<dbReference type="SUPFAM" id="SSF103473">
    <property type="entry name" value="MFS general substrate transporter"/>
    <property type="match status" value="1"/>
</dbReference>
<feature type="transmembrane region" description="Helical" evidence="5">
    <location>
        <begin position="344"/>
        <end position="367"/>
    </location>
</feature>
<dbReference type="InterPro" id="IPR050382">
    <property type="entry name" value="MFS_Na/Anion_cotransporter"/>
</dbReference>
<feature type="transmembrane region" description="Helical" evidence="5">
    <location>
        <begin position="89"/>
        <end position="112"/>
    </location>
</feature>
<dbReference type="Pfam" id="PF07690">
    <property type="entry name" value="MFS_1"/>
    <property type="match status" value="1"/>
</dbReference>
<dbReference type="Pfam" id="PF15938">
    <property type="entry name" value="DUF4750"/>
    <property type="match status" value="1"/>
</dbReference>
<dbReference type="GO" id="GO:0015291">
    <property type="term" value="F:secondary active transmembrane transporter activity"/>
    <property type="evidence" value="ECO:0007669"/>
    <property type="project" value="UniProtKB-ARBA"/>
</dbReference>
<evidence type="ECO:0000313" key="7">
    <source>
        <dbReference type="EMBL" id="CAD7245043.1"/>
    </source>
</evidence>
<protein>
    <recommendedName>
        <fullName evidence="6">Major facilitator superfamily (MFS) profile domain-containing protein</fullName>
    </recommendedName>
</protein>
<dbReference type="GO" id="GO:0016020">
    <property type="term" value="C:membrane"/>
    <property type="evidence" value="ECO:0007669"/>
    <property type="project" value="UniProtKB-SubCell"/>
</dbReference>
<dbReference type="InterPro" id="IPR036259">
    <property type="entry name" value="MFS_trans_sf"/>
</dbReference>
<gene>
    <name evidence="7" type="ORF">DSTB1V02_LOCUS4921</name>
</gene>
<feature type="non-terminal residue" evidence="7">
    <location>
        <position position="483"/>
    </location>
</feature>
<dbReference type="EMBL" id="LR900282">
    <property type="protein sequence ID" value="CAD7245043.1"/>
    <property type="molecule type" value="Genomic_DNA"/>
</dbReference>
<feature type="transmembrane region" description="Helical" evidence="5">
    <location>
        <begin position="379"/>
        <end position="399"/>
    </location>
</feature>
<feature type="domain" description="Major facilitator superfamily (MFS) profile" evidence="6">
    <location>
        <begin position="1"/>
        <end position="435"/>
    </location>
</feature>
<feature type="transmembrane region" description="Helical" evidence="5">
    <location>
        <begin position="155"/>
        <end position="176"/>
    </location>
</feature>
<keyword evidence="2 5" id="KW-0812">Transmembrane</keyword>
<dbReference type="Gene3D" id="1.20.1250.20">
    <property type="entry name" value="MFS general substrate transporter like domains"/>
    <property type="match status" value="1"/>
</dbReference>
<dbReference type="InterPro" id="IPR011701">
    <property type="entry name" value="MFS"/>
</dbReference>
<evidence type="ECO:0000259" key="6">
    <source>
        <dbReference type="PROSITE" id="PS50850"/>
    </source>
</evidence>
<reference evidence="7" key="1">
    <citation type="submission" date="2020-11" db="EMBL/GenBank/DDBJ databases">
        <authorList>
            <person name="Tran Van P."/>
        </authorList>
    </citation>
    <scope>NUCLEOTIDE SEQUENCE</scope>
</reference>
<comment type="subcellular location">
    <subcellularLocation>
        <location evidence="1">Membrane</location>
        <topology evidence="1">Multi-pass membrane protein</topology>
    </subcellularLocation>
</comment>
<keyword evidence="8" id="KW-1185">Reference proteome</keyword>
<evidence type="ECO:0000313" key="8">
    <source>
        <dbReference type="Proteomes" id="UP000677054"/>
    </source>
</evidence>
<feature type="transmembrane region" description="Helical" evidence="5">
    <location>
        <begin position="24"/>
        <end position="42"/>
    </location>
</feature>
<dbReference type="PANTHER" id="PTHR11662:SF279">
    <property type="entry name" value="VOLTAGE-GATED PURINE NUCLEOTIDE UNIPORTER SLC17A9"/>
    <property type="match status" value="1"/>
</dbReference>
<dbReference type="FunFam" id="1.20.1250.20:FF:000059">
    <property type="entry name" value="Solute carrier family 17 member 9"/>
    <property type="match status" value="1"/>
</dbReference>
<feature type="transmembrane region" description="Helical" evidence="5">
    <location>
        <begin position="182"/>
        <end position="201"/>
    </location>
</feature>
<dbReference type="EMBL" id="CAJPEV010000765">
    <property type="protein sequence ID" value="CAG0888341.1"/>
    <property type="molecule type" value="Genomic_DNA"/>
</dbReference>
<sequence>MVPQKISSKIGEHSKWTRSAKRKWFLVLLYGTCACYAARTAMPLTVSAVSKMEAWNKKEAGTVLSSFFWGYTLTQVLGGYLSDRIGGDIILLIAGLAWSLITFLHPQIIWIFSDHSWSVNTLCLFRVLMGACQGVHFPALASISTRYLNEKQRAGFLATLMAGSSIGCLFTGTIGTFMLRTFGWPSVFYAVGVFSLAWLCIMHHVMKSSHPNRVVVVSVNEELLPVKPQSSRPSDAEPVPWKIYLLSPAVWASILSHTCANYSWFLLLSWLPTYFYESFPGAEDWLFNVLPWLAHIPATIFVAKLSRWMIEKGVAVVTTRKIMECTCQFTQAILFYFITQVNDFHIALLIMCIAVASNAFHVSGSVVNPQDLAPKHAGSIYGLQNMAGAIPGFLGVYLAGFILETTKSWDMVFRLASIMSIFGWYIVWRCFLSRFKFVRELLGTVSDGTPAEEHGVLDIPSKDIPNAHKGYCPNHNQLHLFHE</sequence>
<dbReference type="PROSITE" id="PS50850">
    <property type="entry name" value="MFS"/>
    <property type="match status" value="1"/>
</dbReference>
<dbReference type="AlphaFoldDB" id="A0A7R8XEZ6"/>
<dbReference type="Proteomes" id="UP000677054">
    <property type="component" value="Unassembled WGS sequence"/>
</dbReference>
<dbReference type="InterPro" id="IPR020846">
    <property type="entry name" value="MFS_dom"/>
</dbReference>
<evidence type="ECO:0000256" key="2">
    <source>
        <dbReference type="ARBA" id="ARBA00022692"/>
    </source>
</evidence>
<feature type="transmembrane region" description="Helical" evidence="5">
    <location>
        <begin position="411"/>
        <end position="432"/>
    </location>
</feature>
<proteinExistence type="predicted"/>
<dbReference type="PANTHER" id="PTHR11662">
    <property type="entry name" value="SOLUTE CARRIER FAMILY 17"/>
    <property type="match status" value="1"/>
</dbReference>
<feature type="transmembrane region" description="Helical" evidence="5">
    <location>
        <begin position="62"/>
        <end position="82"/>
    </location>
</feature>
<dbReference type="PROSITE" id="PS51257">
    <property type="entry name" value="PROKAR_LIPOPROTEIN"/>
    <property type="match status" value="1"/>
</dbReference>
<dbReference type="InterPro" id="IPR044777">
    <property type="entry name" value="SLC17A9-like"/>
</dbReference>
<evidence type="ECO:0000256" key="4">
    <source>
        <dbReference type="ARBA" id="ARBA00023136"/>
    </source>
</evidence>
<dbReference type="CDD" id="cd17380">
    <property type="entry name" value="MFS_SLC17A9_like"/>
    <property type="match status" value="1"/>
</dbReference>
<dbReference type="OrthoDB" id="2985014at2759"/>
<keyword evidence="3 5" id="KW-1133">Transmembrane helix</keyword>
<evidence type="ECO:0000256" key="5">
    <source>
        <dbReference type="SAM" id="Phobius"/>
    </source>
</evidence>
<keyword evidence="4 5" id="KW-0472">Membrane</keyword>
<dbReference type="GO" id="GO:0015867">
    <property type="term" value="P:ATP transport"/>
    <property type="evidence" value="ECO:0007669"/>
    <property type="project" value="TreeGrafter"/>
</dbReference>
<dbReference type="InterPro" id="IPR031851">
    <property type="entry name" value="DUF4750"/>
</dbReference>
<organism evidence="7">
    <name type="scientific">Darwinula stevensoni</name>
    <dbReference type="NCBI Taxonomy" id="69355"/>
    <lineage>
        <taxon>Eukaryota</taxon>
        <taxon>Metazoa</taxon>
        <taxon>Ecdysozoa</taxon>
        <taxon>Arthropoda</taxon>
        <taxon>Crustacea</taxon>
        <taxon>Oligostraca</taxon>
        <taxon>Ostracoda</taxon>
        <taxon>Podocopa</taxon>
        <taxon>Podocopida</taxon>
        <taxon>Darwinulocopina</taxon>
        <taxon>Darwinuloidea</taxon>
        <taxon>Darwinulidae</taxon>
        <taxon>Darwinula</taxon>
    </lineage>
</organism>
<feature type="transmembrane region" description="Helical" evidence="5">
    <location>
        <begin position="124"/>
        <end position="143"/>
    </location>
</feature>
<name>A0A7R8XEZ6_9CRUS</name>
<evidence type="ECO:0000256" key="1">
    <source>
        <dbReference type="ARBA" id="ARBA00004141"/>
    </source>
</evidence>
<evidence type="ECO:0000256" key="3">
    <source>
        <dbReference type="ARBA" id="ARBA00022989"/>
    </source>
</evidence>
<accession>A0A7R8XEZ6</accession>